<feature type="compositionally biased region" description="Acidic residues" evidence="1">
    <location>
        <begin position="10"/>
        <end position="20"/>
    </location>
</feature>
<dbReference type="InParanoid" id="B9SK43"/>
<dbReference type="PANTHER" id="PTHR37175">
    <property type="entry name" value="BNAA08G28800D PROTEIN"/>
    <property type="match status" value="1"/>
</dbReference>
<accession>B9SK43</accession>
<dbReference type="FunCoup" id="B9SK43">
    <property type="interactions" value="262"/>
</dbReference>
<evidence type="ECO:0000313" key="2">
    <source>
        <dbReference type="EMBL" id="EEF36033.1"/>
    </source>
</evidence>
<keyword evidence="3" id="KW-1185">Reference proteome</keyword>
<evidence type="ECO:0000256" key="1">
    <source>
        <dbReference type="SAM" id="MobiDB-lite"/>
    </source>
</evidence>
<reference evidence="3" key="1">
    <citation type="journal article" date="2010" name="Nat. Biotechnol.">
        <title>Draft genome sequence of the oilseed species Ricinus communis.</title>
        <authorList>
            <person name="Chan A.P."/>
            <person name="Crabtree J."/>
            <person name="Zhao Q."/>
            <person name="Lorenzi H."/>
            <person name="Orvis J."/>
            <person name="Puiu D."/>
            <person name="Melake-Berhan A."/>
            <person name="Jones K.M."/>
            <person name="Redman J."/>
            <person name="Chen G."/>
            <person name="Cahoon E.B."/>
            <person name="Gedil M."/>
            <person name="Stanke M."/>
            <person name="Haas B.J."/>
            <person name="Wortman J.R."/>
            <person name="Fraser-Liggett C.M."/>
            <person name="Ravel J."/>
            <person name="Rabinowicz P.D."/>
        </authorList>
    </citation>
    <scope>NUCLEOTIDE SEQUENCE [LARGE SCALE GENOMIC DNA]</scope>
    <source>
        <strain evidence="3">cv. Hale</strain>
    </source>
</reference>
<dbReference type="STRING" id="3988.B9SK43"/>
<sequence length="135" mass="15413">MNATTNFIEDNNDPESDCDTNTDGGERNPLSSSKRDVEQQSSSSSSEEEEDEEEERVREASESAILRAFREDENRRNAPLSQENATRVIEAMRGISFSDYTPDWAGRVPQDQWIHRLRALRSQQQILSPNTSLHN</sequence>
<dbReference type="Proteomes" id="UP000008311">
    <property type="component" value="Unassembled WGS sequence"/>
</dbReference>
<name>B9SK43_RICCO</name>
<gene>
    <name evidence="2" type="ORF">RCOM_1400080</name>
</gene>
<dbReference type="Pfam" id="PF06910">
    <property type="entry name" value="MEA1"/>
    <property type="match status" value="1"/>
</dbReference>
<proteinExistence type="predicted"/>
<protein>
    <submittedName>
        <fullName evidence="2">Uncharacterized protein</fullName>
    </submittedName>
</protein>
<organism evidence="2 3">
    <name type="scientific">Ricinus communis</name>
    <name type="common">Castor bean</name>
    <dbReference type="NCBI Taxonomy" id="3988"/>
    <lineage>
        <taxon>Eukaryota</taxon>
        <taxon>Viridiplantae</taxon>
        <taxon>Streptophyta</taxon>
        <taxon>Embryophyta</taxon>
        <taxon>Tracheophyta</taxon>
        <taxon>Spermatophyta</taxon>
        <taxon>Magnoliopsida</taxon>
        <taxon>eudicotyledons</taxon>
        <taxon>Gunneridae</taxon>
        <taxon>Pentapetalae</taxon>
        <taxon>rosids</taxon>
        <taxon>fabids</taxon>
        <taxon>Malpighiales</taxon>
        <taxon>Euphorbiaceae</taxon>
        <taxon>Acalyphoideae</taxon>
        <taxon>Acalypheae</taxon>
        <taxon>Ricinus</taxon>
    </lineage>
</organism>
<dbReference type="eggNOG" id="KOG0760">
    <property type="taxonomic scope" value="Eukaryota"/>
</dbReference>
<dbReference type="EMBL" id="EQ973998">
    <property type="protein sequence ID" value="EEF36033.1"/>
    <property type="molecule type" value="Genomic_DNA"/>
</dbReference>
<feature type="region of interest" description="Disordered" evidence="1">
    <location>
        <begin position="1"/>
        <end position="62"/>
    </location>
</feature>
<dbReference type="AlphaFoldDB" id="B9SK43"/>
<dbReference type="PANTHER" id="PTHR37175:SF1">
    <property type="entry name" value="CONSTANS-LIKE PROTEIN-RELATED"/>
    <property type="match status" value="1"/>
</dbReference>
<evidence type="ECO:0000313" key="3">
    <source>
        <dbReference type="Proteomes" id="UP000008311"/>
    </source>
</evidence>